<proteinExistence type="predicted"/>
<sequence length="194" mass="22001">MEQPDRILHKLYQAANDAEIWLDASHDISELVKGGPVHLLLASLETGDTYVNLFARGDPGMADEYLHNYAGMDFRTSRVMARTLGDFIDEREYVSEEEARASVIHQEFLPRYDIHKISGSNMCLDGCIGWFGISTKSASDEFESRHREFLKWLSPHVLNAFRIAKTQHELETRINPCGLSRRPCLKPDCGFAVG</sequence>
<comment type="caution">
    <text evidence="1">The sequence shown here is derived from an EMBL/GenBank/DDBJ whole genome shotgun (WGS) entry which is preliminary data.</text>
</comment>
<protein>
    <submittedName>
        <fullName evidence="1">Uncharacterized protein</fullName>
    </submittedName>
</protein>
<organism evidence="1 2">
    <name type="scientific">Borborobacter arsenicus</name>
    <dbReference type="NCBI Taxonomy" id="1851146"/>
    <lineage>
        <taxon>Bacteria</taxon>
        <taxon>Pseudomonadati</taxon>
        <taxon>Pseudomonadota</taxon>
        <taxon>Alphaproteobacteria</taxon>
        <taxon>Hyphomicrobiales</taxon>
        <taxon>Phyllobacteriaceae</taxon>
        <taxon>Borborobacter</taxon>
    </lineage>
</organism>
<dbReference type="Proteomes" id="UP000281647">
    <property type="component" value="Unassembled WGS sequence"/>
</dbReference>
<name>A0A432UZ22_9HYPH</name>
<dbReference type="EMBL" id="RKST01000070">
    <property type="protein sequence ID" value="RUM95143.1"/>
    <property type="molecule type" value="Genomic_DNA"/>
</dbReference>
<dbReference type="AlphaFoldDB" id="A0A432UZ22"/>
<accession>A0A432UZ22</accession>
<reference evidence="1 2" key="1">
    <citation type="submission" date="2018-11" db="EMBL/GenBank/DDBJ databases">
        <title>Pseudaminobacter arsenicus sp. nov., an arsenic-resistant bacterium isolated from arsenic-rich aquifers.</title>
        <authorList>
            <person name="Mu Y."/>
        </authorList>
    </citation>
    <scope>NUCLEOTIDE SEQUENCE [LARGE SCALE GENOMIC DNA]</scope>
    <source>
        <strain evidence="1 2">CB3</strain>
    </source>
</reference>
<dbReference type="RefSeq" id="WP_128628868.1">
    <property type="nucleotide sequence ID" value="NZ_RKST01000070.1"/>
</dbReference>
<evidence type="ECO:0000313" key="2">
    <source>
        <dbReference type="Proteomes" id="UP000281647"/>
    </source>
</evidence>
<gene>
    <name evidence="1" type="ORF">EET67_24950</name>
</gene>
<keyword evidence="2" id="KW-1185">Reference proteome</keyword>
<dbReference type="OrthoDB" id="5497412at2"/>
<evidence type="ECO:0000313" key="1">
    <source>
        <dbReference type="EMBL" id="RUM95143.1"/>
    </source>
</evidence>